<dbReference type="InterPro" id="IPR017795">
    <property type="entry name" value="ABBA_NscD-like"/>
</dbReference>
<keyword evidence="4" id="KW-1185">Reference proteome</keyword>
<dbReference type="InterPro" id="IPR012148">
    <property type="entry name" value="ABBA_DMATS-like"/>
</dbReference>
<name>A0ABR4AFL0_9LECA</name>
<dbReference type="PANTHER" id="PTHR40627:SF4">
    <property type="entry name" value="PRENYLTRANSFERASE ASQH1-RELATED"/>
    <property type="match status" value="1"/>
</dbReference>
<gene>
    <name evidence="3" type="ORF">ABVK25_012322</name>
</gene>
<evidence type="ECO:0008006" key="5">
    <source>
        <dbReference type="Google" id="ProtNLM"/>
    </source>
</evidence>
<dbReference type="SFLD" id="SFLDS00036">
    <property type="entry name" value="Aromatic_Prenyltransferase"/>
    <property type="match status" value="1"/>
</dbReference>
<dbReference type="Proteomes" id="UP001590951">
    <property type="component" value="Unassembled WGS sequence"/>
</dbReference>
<evidence type="ECO:0000313" key="3">
    <source>
        <dbReference type="EMBL" id="KAL2044607.1"/>
    </source>
</evidence>
<dbReference type="InterPro" id="IPR033964">
    <property type="entry name" value="ABBA"/>
</dbReference>
<dbReference type="EMBL" id="JBHFEH010000183">
    <property type="protein sequence ID" value="KAL2044607.1"/>
    <property type="molecule type" value="Genomic_DNA"/>
</dbReference>
<protein>
    <recommendedName>
        <fullName evidence="5">Aromatic prenyltransferase</fullName>
    </recommendedName>
</protein>
<organism evidence="3 4">
    <name type="scientific">Lepraria finkii</name>
    <dbReference type="NCBI Taxonomy" id="1340010"/>
    <lineage>
        <taxon>Eukaryota</taxon>
        <taxon>Fungi</taxon>
        <taxon>Dikarya</taxon>
        <taxon>Ascomycota</taxon>
        <taxon>Pezizomycotina</taxon>
        <taxon>Lecanoromycetes</taxon>
        <taxon>OSLEUM clade</taxon>
        <taxon>Lecanoromycetidae</taxon>
        <taxon>Lecanorales</taxon>
        <taxon>Lecanorineae</taxon>
        <taxon>Stereocaulaceae</taxon>
        <taxon>Lepraria</taxon>
    </lineage>
</organism>
<proteinExistence type="inferred from homology"/>
<evidence type="ECO:0000313" key="4">
    <source>
        <dbReference type="Proteomes" id="UP001590951"/>
    </source>
</evidence>
<comment type="caution">
    <text evidence="3">The sequence shown here is derived from an EMBL/GenBank/DDBJ whole genome shotgun (WGS) entry which is preliminary data.</text>
</comment>
<keyword evidence="2" id="KW-0808">Transferase</keyword>
<dbReference type="SFLD" id="SFLDG01162">
    <property type="entry name" value="I"/>
    <property type="match status" value="1"/>
</dbReference>
<comment type="similarity">
    <text evidence="1">Belongs to the tryptophan dimethylallyltransferase family.</text>
</comment>
<dbReference type="PANTHER" id="PTHR40627">
    <property type="entry name" value="INDOLE PRENYLTRANSFERASE TDIB-RELATED"/>
    <property type="match status" value="1"/>
</dbReference>
<accession>A0ABR4AFL0</accession>
<reference evidence="3 4" key="1">
    <citation type="submission" date="2024-09" db="EMBL/GenBank/DDBJ databases">
        <title>Rethinking Asexuality: The Enigmatic Case of Functional Sexual Genes in Lepraria (Stereocaulaceae).</title>
        <authorList>
            <person name="Doellman M."/>
            <person name="Sun Y."/>
            <person name="Barcenas-Pena A."/>
            <person name="Lumbsch H.T."/>
            <person name="Grewe F."/>
        </authorList>
    </citation>
    <scope>NUCLEOTIDE SEQUENCE [LARGE SCALE GENOMIC DNA]</scope>
    <source>
        <strain evidence="3 4">Grewe 0041</strain>
    </source>
</reference>
<dbReference type="CDD" id="cd13929">
    <property type="entry name" value="PT-DMATS_CymD"/>
    <property type="match status" value="1"/>
</dbReference>
<dbReference type="PIRSF" id="PIRSF000509">
    <property type="entry name" value="Trp_DMAT"/>
    <property type="match status" value="1"/>
</dbReference>
<evidence type="ECO:0000256" key="1">
    <source>
        <dbReference type="ARBA" id="ARBA00010209"/>
    </source>
</evidence>
<evidence type="ECO:0000256" key="2">
    <source>
        <dbReference type="ARBA" id="ARBA00022679"/>
    </source>
</evidence>
<sequence length="440" mass="49423">MASSITSNGVGHVAEALPILDEVNQEIRSDSEDRAFWWEAMSGTLATLLQANQYSDEAQRHYLRWFYKWVPPALGPRPINGKPYYGSWLTHDLSPFEFSINWKEKSRKQIIRFTFEPTTKQAGTATDPINQLGTKEFMNTISKDMPGLDLTRFTQFLEATNVPSDGVDDAIAKHPPNFPRCRAVVAFDLEHSGDLMVKSYFLPHWRALQSGIPAKTIISDAVRACNGPDGLSYDGSLDAIMSYLSTFEGQEDAPLAWLLSNDCVADTPGMRLKVYILSEADSLTKLNEMYNLGGRLKGSHIAASFEGIRELWYYLFGLSGSDLTANDKVCVDKMKCVFVYEMRSTHGSEPDLDVKLHIPMWQLGKSDGQLSEVMASWFESHGHPDLAARYKSDLNKAFPKHGITENMGVGTHTWMSITHTPKTGLYMTMYLSPKLPEVYY</sequence>
<dbReference type="NCBIfam" id="TIGR03429">
    <property type="entry name" value="arom_pren_DMATS"/>
    <property type="match status" value="1"/>
</dbReference>
<dbReference type="Pfam" id="PF11991">
    <property type="entry name" value="Trp_DMAT"/>
    <property type="match status" value="1"/>
</dbReference>